<dbReference type="PANTHER" id="PTHR37844">
    <property type="entry name" value="SER/THR PROTEIN PHOSPHATASE SUPERFAMILY (AFU_ORTHOLOGUE AFUA_1G14840)"/>
    <property type="match status" value="1"/>
</dbReference>
<evidence type="ECO:0000313" key="2">
    <source>
        <dbReference type="EMBL" id="KLU85052.1"/>
    </source>
</evidence>
<dbReference type="VEuPathDB" id="FungiDB:MAPG_04084"/>
<dbReference type="AlphaFoldDB" id="A0A0C4DVS3"/>
<dbReference type="GO" id="GO:0016787">
    <property type="term" value="F:hydrolase activity"/>
    <property type="evidence" value="ECO:0007669"/>
    <property type="project" value="InterPro"/>
</dbReference>
<dbReference type="SUPFAM" id="SSF56300">
    <property type="entry name" value="Metallo-dependent phosphatases"/>
    <property type="match status" value="1"/>
</dbReference>
<dbReference type="PANTHER" id="PTHR37844:SF2">
    <property type="entry name" value="SER_THR PROTEIN PHOSPHATASE SUPERFAMILY (AFU_ORTHOLOGUE AFUA_1G14840)"/>
    <property type="match status" value="1"/>
</dbReference>
<sequence>MTLQILSDLHLESPKGYDVFEIEPRAPYLALLGDIGTVGPHKAELLAFLTAQLRQFRAVLFVPGNHEAYHASWADALDILRDFEQLVRADASLGDFVLLDRAVFRPDAAGGSVVVLGCSLFSAVPAGSADVVGYRLNDFYHTGGGWDVASHNEAHARDLQWLNAQVAALENGPTVESIMVLTHWSPTRDPRAADPRHAGSDITSAFATDLSGEDCFQSAKVKVWAFGHTHWNCDFTAERNGACPLRLVTNQRGYYFSQAQGFDANKTINTSSSGGPESSGRVA</sequence>
<reference evidence="4" key="1">
    <citation type="submission" date="2010-05" db="EMBL/GenBank/DDBJ databases">
        <title>The genome sequence of Magnaporthe poae strain ATCC 64411.</title>
        <authorList>
            <person name="Ma L.-J."/>
            <person name="Dead R."/>
            <person name="Young S."/>
            <person name="Zeng Q."/>
            <person name="Koehrsen M."/>
            <person name="Alvarado L."/>
            <person name="Berlin A."/>
            <person name="Chapman S.B."/>
            <person name="Chen Z."/>
            <person name="Freedman E."/>
            <person name="Gellesch M."/>
            <person name="Goldberg J."/>
            <person name="Griggs A."/>
            <person name="Gujja S."/>
            <person name="Heilman E.R."/>
            <person name="Heiman D."/>
            <person name="Hepburn T."/>
            <person name="Howarth C."/>
            <person name="Jen D."/>
            <person name="Larson L."/>
            <person name="Mehta T."/>
            <person name="Neiman D."/>
            <person name="Pearson M."/>
            <person name="Roberts A."/>
            <person name="Saif S."/>
            <person name="Shea T."/>
            <person name="Shenoy N."/>
            <person name="Sisk P."/>
            <person name="Stolte C."/>
            <person name="Sykes S."/>
            <person name="Walk T."/>
            <person name="White J."/>
            <person name="Yandava C."/>
            <person name="Haas B."/>
            <person name="Nusbaum C."/>
            <person name="Birren B."/>
        </authorList>
    </citation>
    <scope>NUCLEOTIDE SEQUENCE [LARGE SCALE GENOMIC DNA]</scope>
    <source>
        <strain evidence="4">ATCC 64411 / 73-15</strain>
    </source>
</reference>
<reference evidence="2" key="2">
    <citation type="submission" date="2010-05" db="EMBL/GenBank/DDBJ databases">
        <title>The Genome Sequence of Magnaporthe poae strain ATCC 64411.</title>
        <authorList>
            <consortium name="The Broad Institute Genome Sequencing Platform"/>
            <consortium name="Broad Institute Genome Sequencing Center for Infectious Disease"/>
            <person name="Ma L.-J."/>
            <person name="Dead R."/>
            <person name="Young S."/>
            <person name="Zeng Q."/>
            <person name="Koehrsen M."/>
            <person name="Alvarado L."/>
            <person name="Berlin A."/>
            <person name="Chapman S.B."/>
            <person name="Chen Z."/>
            <person name="Freedman E."/>
            <person name="Gellesch M."/>
            <person name="Goldberg J."/>
            <person name="Griggs A."/>
            <person name="Gujja S."/>
            <person name="Heilman E.R."/>
            <person name="Heiman D."/>
            <person name="Hepburn T."/>
            <person name="Howarth C."/>
            <person name="Jen D."/>
            <person name="Larson L."/>
            <person name="Mehta T."/>
            <person name="Neiman D."/>
            <person name="Pearson M."/>
            <person name="Roberts A."/>
            <person name="Saif S."/>
            <person name="Shea T."/>
            <person name="Shenoy N."/>
            <person name="Sisk P."/>
            <person name="Stolte C."/>
            <person name="Sykes S."/>
            <person name="Walk T."/>
            <person name="White J."/>
            <person name="Yandava C."/>
            <person name="Haas B."/>
            <person name="Nusbaum C."/>
            <person name="Birren B."/>
        </authorList>
    </citation>
    <scope>NUCLEOTIDE SEQUENCE</scope>
    <source>
        <strain evidence="2">ATCC 64411</strain>
    </source>
</reference>
<dbReference type="InterPro" id="IPR029052">
    <property type="entry name" value="Metallo-depent_PP-like"/>
</dbReference>
<keyword evidence="4" id="KW-1185">Reference proteome</keyword>
<dbReference type="OMA" id="FTHHSPV"/>
<proteinExistence type="predicted"/>
<reference evidence="3" key="4">
    <citation type="journal article" date="2015" name="G3 (Bethesda)">
        <title>Genome sequences of three phytopathogenic species of the Magnaporthaceae family of fungi.</title>
        <authorList>
            <person name="Okagaki L.H."/>
            <person name="Nunes C.C."/>
            <person name="Sailsbery J."/>
            <person name="Clay B."/>
            <person name="Brown D."/>
            <person name="John T."/>
            <person name="Oh Y."/>
            <person name="Young N."/>
            <person name="Fitzgerald M."/>
            <person name="Haas B.J."/>
            <person name="Zeng Q."/>
            <person name="Young S."/>
            <person name="Adiconis X."/>
            <person name="Fan L."/>
            <person name="Levin J.Z."/>
            <person name="Mitchell T.K."/>
            <person name="Okubara P.A."/>
            <person name="Farman M.L."/>
            <person name="Kohn L.M."/>
            <person name="Birren B."/>
            <person name="Ma L.-J."/>
            <person name="Dean R.A."/>
        </authorList>
    </citation>
    <scope>NUCLEOTIDE SEQUENCE</scope>
    <source>
        <strain evidence="3">ATCC 64411 / 73-15</strain>
    </source>
</reference>
<name>A0A0C4DVS3_MAGP6</name>
<dbReference type="EnsemblFungi" id="MAPG_04084T0">
    <property type="protein sequence ID" value="MAPG_04084T0"/>
    <property type="gene ID" value="MAPG_04084"/>
</dbReference>
<feature type="domain" description="Calcineurin-like phosphoesterase" evidence="1">
    <location>
        <begin position="5"/>
        <end position="231"/>
    </location>
</feature>
<gene>
    <name evidence="2" type="ORF">MAPG_04084</name>
</gene>
<dbReference type="Gene3D" id="3.60.21.10">
    <property type="match status" value="1"/>
</dbReference>
<dbReference type="EMBL" id="GL876968">
    <property type="protein sequence ID" value="KLU85052.1"/>
    <property type="molecule type" value="Genomic_DNA"/>
</dbReference>
<dbReference type="eggNOG" id="ENOG502RZN8">
    <property type="taxonomic scope" value="Eukaryota"/>
</dbReference>
<dbReference type="OrthoDB" id="550558at2759"/>
<protein>
    <submittedName>
        <fullName evidence="2">Ser/Thr protein phosphatase</fullName>
    </submittedName>
</protein>
<reference evidence="2" key="3">
    <citation type="submission" date="2011-03" db="EMBL/GenBank/DDBJ databases">
        <title>Annotation of Magnaporthe poae ATCC 64411.</title>
        <authorList>
            <person name="Ma L.-J."/>
            <person name="Dead R."/>
            <person name="Young S.K."/>
            <person name="Zeng Q."/>
            <person name="Gargeya S."/>
            <person name="Fitzgerald M."/>
            <person name="Haas B."/>
            <person name="Abouelleil A."/>
            <person name="Alvarado L."/>
            <person name="Arachchi H.M."/>
            <person name="Berlin A."/>
            <person name="Brown A."/>
            <person name="Chapman S.B."/>
            <person name="Chen Z."/>
            <person name="Dunbar C."/>
            <person name="Freedman E."/>
            <person name="Gearin G."/>
            <person name="Gellesch M."/>
            <person name="Goldberg J."/>
            <person name="Griggs A."/>
            <person name="Gujja S."/>
            <person name="Heiman D."/>
            <person name="Howarth C."/>
            <person name="Larson L."/>
            <person name="Lui A."/>
            <person name="MacDonald P.J.P."/>
            <person name="Mehta T."/>
            <person name="Montmayeur A."/>
            <person name="Murphy C."/>
            <person name="Neiman D."/>
            <person name="Pearson M."/>
            <person name="Priest M."/>
            <person name="Roberts A."/>
            <person name="Saif S."/>
            <person name="Shea T."/>
            <person name="Shenoy N."/>
            <person name="Sisk P."/>
            <person name="Stolte C."/>
            <person name="Sykes S."/>
            <person name="Yandava C."/>
            <person name="Wortman J."/>
            <person name="Nusbaum C."/>
            <person name="Birren B."/>
        </authorList>
    </citation>
    <scope>NUCLEOTIDE SEQUENCE</scope>
    <source>
        <strain evidence="2">ATCC 64411</strain>
    </source>
</reference>
<accession>A0A0C4DVS3</accession>
<dbReference type="InterPro" id="IPR004843">
    <property type="entry name" value="Calcineurin-like_PHP"/>
</dbReference>
<dbReference type="EMBL" id="ADBL01000967">
    <property type="status" value="NOT_ANNOTATED_CDS"/>
    <property type="molecule type" value="Genomic_DNA"/>
</dbReference>
<evidence type="ECO:0000313" key="4">
    <source>
        <dbReference type="Proteomes" id="UP000011715"/>
    </source>
</evidence>
<organism evidence="3 4">
    <name type="scientific">Magnaporthiopsis poae (strain ATCC 64411 / 73-15)</name>
    <name type="common">Kentucky bluegrass fungus</name>
    <name type="synonym">Magnaporthe poae</name>
    <dbReference type="NCBI Taxonomy" id="644358"/>
    <lineage>
        <taxon>Eukaryota</taxon>
        <taxon>Fungi</taxon>
        <taxon>Dikarya</taxon>
        <taxon>Ascomycota</taxon>
        <taxon>Pezizomycotina</taxon>
        <taxon>Sordariomycetes</taxon>
        <taxon>Sordariomycetidae</taxon>
        <taxon>Magnaporthales</taxon>
        <taxon>Magnaporthaceae</taxon>
        <taxon>Magnaporthiopsis</taxon>
    </lineage>
</organism>
<evidence type="ECO:0000313" key="3">
    <source>
        <dbReference type="EnsemblFungi" id="MAPG_04084T0"/>
    </source>
</evidence>
<reference evidence="3" key="5">
    <citation type="submission" date="2015-06" db="UniProtKB">
        <authorList>
            <consortium name="EnsemblFungi"/>
        </authorList>
    </citation>
    <scope>IDENTIFICATION</scope>
    <source>
        <strain evidence="3">ATCC 64411</strain>
    </source>
</reference>
<dbReference type="Proteomes" id="UP000011715">
    <property type="component" value="Unassembled WGS sequence"/>
</dbReference>
<dbReference type="Pfam" id="PF00149">
    <property type="entry name" value="Metallophos"/>
    <property type="match status" value="1"/>
</dbReference>
<evidence type="ECO:0000259" key="1">
    <source>
        <dbReference type="Pfam" id="PF00149"/>
    </source>
</evidence>